<evidence type="ECO:0000256" key="4">
    <source>
        <dbReference type="ARBA" id="ARBA00022840"/>
    </source>
</evidence>
<evidence type="ECO:0000259" key="5">
    <source>
        <dbReference type="Pfam" id="PF18085"/>
    </source>
</evidence>
<proteinExistence type="predicted"/>
<reference evidence="6 7" key="1">
    <citation type="submission" date="2017-06" db="EMBL/GenBank/DDBJ databases">
        <authorList>
            <person name="Kim H.J."/>
            <person name="Triplett B.A."/>
        </authorList>
    </citation>
    <scope>NUCLEOTIDE SEQUENCE [LARGE SCALE GENOMIC DNA]</scope>
    <source>
        <strain evidence="6 7">DSM 43151</strain>
    </source>
</reference>
<keyword evidence="7" id="KW-1185">Reference proteome</keyword>
<dbReference type="GO" id="GO:0005524">
    <property type="term" value="F:ATP binding"/>
    <property type="evidence" value="ECO:0007669"/>
    <property type="project" value="UniProtKB-KW"/>
</dbReference>
<dbReference type="InterPro" id="IPR040999">
    <property type="entry name" value="Mak_N_cap"/>
</dbReference>
<evidence type="ECO:0000313" key="6">
    <source>
        <dbReference type="EMBL" id="SNS68481.1"/>
    </source>
</evidence>
<keyword evidence="4" id="KW-0067">ATP-binding</keyword>
<organism evidence="6 7">
    <name type="scientific">Actinoplanes regularis</name>
    <dbReference type="NCBI Taxonomy" id="52697"/>
    <lineage>
        <taxon>Bacteria</taxon>
        <taxon>Bacillati</taxon>
        <taxon>Actinomycetota</taxon>
        <taxon>Actinomycetes</taxon>
        <taxon>Micromonosporales</taxon>
        <taxon>Micromonosporaceae</taxon>
        <taxon>Actinoplanes</taxon>
    </lineage>
</organism>
<dbReference type="Pfam" id="PF18085">
    <property type="entry name" value="Mak_N_cap"/>
    <property type="match status" value="1"/>
</dbReference>
<dbReference type="OrthoDB" id="3787729at2"/>
<keyword evidence="1" id="KW-0808">Transferase</keyword>
<dbReference type="RefSeq" id="WP_089297800.1">
    <property type="nucleotide sequence ID" value="NZ_BOMU01000096.1"/>
</dbReference>
<keyword evidence="2" id="KW-0547">Nucleotide-binding</keyword>
<protein>
    <recommendedName>
        <fullName evidence="5">Maltokinase N-terminal cap domain-containing protein</fullName>
    </recommendedName>
</protein>
<feature type="domain" description="Maltokinase N-terminal cap" evidence="5">
    <location>
        <begin position="20"/>
        <end position="103"/>
    </location>
</feature>
<evidence type="ECO:0000256" key="3">
    <source>
        <dbReference type="ARBA" id="ARBA00022777"/>
    </source>
</evidence>
<dbReference type="NCBIfam" id="NF047744">
    <property type="entry name" value="CG0192_rel"/>
    <property type="match status" value="1"/>
</dbReference>
<gene>
    <name evidence="6" type="ORF">SAMN06264365_12129</name>
</gene>
<evidence type="ECO:0000256" key="2">
    <source>
        <dbReference type="ARBA" id="ARBA00022741"/>
    </source>
</evidence>
<evidence type="ECO:0000256" key="1">
    <source>
        <dbReference type="ARBA" id="ARBA00022679"/>
    </source>
</evidence>
<dbReference type="AlphaFoldDB" id="A0A239GHH0"/>
<evidence type="ECO:0000313" key="7">
    <source>
        <dbReference type="Proteomes" id="UP000198415"/>
    </source>
</evidence>
<keyword evidence="3" id="KW-0418">Kinase</keyword>
<accession>A0A239GHH0</accession>
<dbReference type="Proteomes" id="UP000198415">
    <property type="component" value="Unassembled WGS sequence"/>
</dbReference>
<sequence length="206" mass="21378">MALLHKAEIRPSKLELLSGWLPTLSWSSVSSGTEVSRVAAARFDDPAGAVGIEILLVRAGDGPVLQVPLTYRGAPLAGAERFLVGTTEHSVLGPRWVYDACGDPVFASVLGDVIRTGAGQAAEEVHGDGRVVVRQPNLVLLGSGCDAPPVGEIRQVSDGEVTRIGTTAGTLEILRTPSSPAVAGEAVLTGKWADVETPLVLARLTS</sequence>
<dbReference type="GO" id="GO:0016301">
    <property type="term" value="F:kinase activity"/>
    <property type="evidence" value="ECO:0007669"/>
    <property type="project" value="UniProtKB-KW"/>
</dbReference>
<name>A0A239GHH0_9ACTN</name>
<dbReference type="EMBL" id="FZNR01000021">
    <property type="protein sequence ID" value="SNS68481.1"/>
    <property type="molecule type" value="Genomic_DNA"/>
</dbReference>